<feature type="transmembrane region" description="Helical" evidence="1">
    <location>
        <begin position="27"/>
        <end position="45"/>
    </location>
</feature>
<gene>
    <name evidence="2" type="ORF">Pla22_07200</name>
</gene>
<dbReference type="Proteomes" id="UP000316598">
    <property type="component" value="Unassembled WGS sequence"/>
</dbReference>
<keyword evidence="3" id="KW-1185">Reference proteome</keyword>
<feature type="transmembrane region" description="Helical" evidence="1">
    <location>
        <begin position="420"/>
        <end position="438"/>
    </location>
</feature>
<keyword evidence="1" id="KW-1133">Transmembrane helix</keyword>
<evidence type="ECO:0000313" key="3">
    <source>
        <dbReference type="Proteomes" id="UP000316598"/>
    </source>
</evidence>
<name>A0A5C5WTC5_9BACT</name>
<accession>A0A5C5WTC5</accession>
<sequence>MNLLGCSRCSLVLKTRCATVWSTVWSTVGYAAFVLAVTFASIAKVDAQESDASNASIFQSVGINGHYRVGSWTGVQLSQPNEDLRIQTRDGDGVRVEFSADDSSTRWVYVIPGSEAAPLVVLRGDEVVTRSRFPAEGSPSRGPAMINSEMPFVQVFGDALGIDQIGENELLRRDATVATFIPTSPDSLPDSSLGYDAIDVMVVTQSGQTVLSEMSEQQQQAVVDWVHAGGQIFLSLGQKSPELLDAAAWLKPLLPFELSGTVEINPSALETATSSQTPLDTFEGLKLPRDMGRIVLMGRTMRRTTTPVAVEYRYGFGRVIVLAADLEDQRFATWPERMDLITQLIGPDMLPPERRDEVANRLTAYNDLSGQLRNSLDRFSLKNSTGFSTIALILMGLIAMIGPLDYWLVNRVLGRPLLGWLSFPVTIVGLSALLAFGARPHVPQTEGADTTATSLMQCNRIEFVDIDAATGKGRGESFNFIYTHDAARLDVDFNFGDPLMKVTQNVHNHAGPFGFPGKAFGGIQIAIEDTRLPAYRAQYNLGHESNSLIKGLPLAPRSSKGVLHLCDFDTSVGANQSLIQRPGSELLQGELVNPLPYDIHGGMLIYRNWVYLLPTRFPAGGRVASLDLLRQKNFRWLLSRKVAIESDSKSEAWNPASTDELDRLAEMLMFHEAVGGTQYTKLKHDALKRLDLSDTLSDNRCILMGQIKEGFTEVLVGDSDKKVKPQGDALSIARVVLPVSAAK</sequence>
<dbReference type="Gene3D" id="3.40.50.880">
    <property type="match status" value="1"/>
</dbReference>
<reference evidence="2 3" key="1">
    <citation type="submission" date="2019-02" db="EMBL/GenBank/DDBJ databases">
        <title>Deep-cultivation of Planctomycetes and their phenomic and genomic characterization uncovers novel biology.</title>
        <authorList>
            <person name="Wiegand S."/>
            <person name="Jogler M."/>
            <person name="Boedeker C."/>
            <person name="Pinto D."/>
            <person name="Vollmers J."/>
            <person name="Rivas-Marin E."/>
            <person name="Kohn T."/>
            <person name="Peeters S.H."/>
            <person name="Heuer A."/>
            <person name="Rast P."/>
            <person name="Oberbeckmann S."/>
            <person name="Bunk B."/>
            <person name="Jeske O."/>
            <person name="Meyerdierks A."/>
            <person name="Storesund J.E."/>
            <person name="Kallscheuer N."/>
            <person name="Luecker S."/>
            <person name="Lage O.M."/>
            <person name="Pohl T."/>
            <person name="Merkel B.J."/>
            <person name="Hornburger P."/>
            <person name="Mueller R.-W."/>
            <person name="Bruemmer F."/>
            <person name="Labrenz M."/>
            <person name="Spormann A.M."/>
            <person name="Op Den Camp H."/>
            <person name="Overmann J."/>
            <person name="Amann R."/>
            <person name="Jetten M.S.M."/>
            <person name="Mascher T."/>
            <person name="Medema M.H."/>
            <person name="Devos D.P."/>
            <person name="Kaster A.-K."/>
            <person name="Ovreas L."/>
            <person name="Rohde M."/>
            <person name="Galperin M.Y."/>
            <person name="Jogler C."/>
        </authorList>
    </citation>
    <scope>NUCLEOTIDE SEQUENCE [LARGE SCALE GENOMIC DNA]</scope>
    <source>
        <strain evidence="2 3">Pla22</strain>
    </source>
</reference>
<keyword evidence="1" id="KW-0812">Transmembrane</keyword>
<proteinExistence type="predicted"/>
<dbReference type="SUPFAM" id="SSF52317">
    <property type="entry name" value="Class I glutamine amidotransferase-like"/>
    <property type="match status" value="1"/>
</dbReference>
<feature type="transmembrane region" description="Helical" evidence="1">
    <location>
        <begin position="387"/>
        <end position="408"/>
    </location>
</feature>
<keyword evidence="1" id="KW-0472">Membrane</keyword>
<organism evidence="2 3">
    <name type="scientific">Rubripirellula amarantea</name>
    <dbReference type="NCBI Taxonomy" id="2527999"/>
    <lineage>
        <taxon>Bacteria</taxon>
        <taxon>Pseudomonadati</taxon>
        <taxon>Planctomycetota</taxon>
        <taxon>Planctomycetia</taxon>
        <taxon>Pirellulales</taxon>
        <taxon>Pirellulaceae</taxon>
        <taxon>Rubripirellula</taxon>
    </lineage>
</organism>
<evidence type="ECO:0000313" key="2">
    <source>
        <dbReference type="EMBL" id="TWT53092.1"/>
    </source>
</evidence>
<evidence type="ECO:0000256" key="1">
    <source>
        <dbReference type="SAM" id="Phobius"/>
    </source>
</evidence>
<dbReference type="InterPro" id="IPR029062">
    <property type="entry name" value="Class_I_gatase-like"/>
</dbReference>
<dbReference type="EMBL" id="SJPI01000001">
    <property type="protein sequence ID" value="TWT53092.1"/>
    <property type="molecule type" value="Genomic_DNA"/>
</dbReference>
<dbReference type="AlphaFoldDB" id="A0A5C5WTC5"/>
<protein>
    <submittedName>
        <fullName evidence="2">Uncharacterized protein</fullName>
    </submittedName>
</protein>
<comment type="caution">
    <text evidence="2">The sequence shown here is derived from an EMBL/GenBank/DDBJ whole genome shotgun (WGS) entry which is preliminary data.</text>
</comment>